<dbReference type="AlphaFoldDB" id="N6X6N9"/>
<dbReference type="HOGENOM" id="CLU_027402_14_4_11"/>
<dbReference type="GO" id="GO:0003676">
    <property type="term" value="F:nucleic acid binding"/>
    <property type="evidence" value="ECO:0007669"/>
    <property type="project" value="InterPro"/>
</dbReference>
<dbReference type="InterPro" id="IPR001584">
    <property type="entry name" value="Integrase_cat-core"/>
</dbReference>
<dbReference type="Gene3D" id="3.30.420.10">
    <property type="entry name" value="Ribonuclease H-like superfamily/Ribonuclease H"/>
    <property type="match status" value="1"/>
</dbReference>
<evidence type="ECO:0000259" key="1">
    <source>
        <dbReference type="PROSITE" id="PS50994"/>
    </source>
</evidence>
<proteinExistence type="predicted"/>
<dbReference type="InterPro" id="IPR036397">
    <property type="entry name" value="RNaseH_sf"/>
</dbReference>
<reference evidence="2 3" key="1">
    <citation type="submission" date="2013-03" db="EMBL/GenBank/DDBJ databases">
        <title>Reference genome for the Human Microbiome Project.</title>
        <authorList>
            <person name="Aqrawi P."/>
            <person name="Ayvaz T."/>
            <person name="Bess C."/>
            <person name="Blankenburg K."/>
            <person name="Coyle M."/>
            <person name="Deng J."/>
            <person name="Forbes L."/>
            <person name="Fowler G."/>
            <person name="Francisco L."/>
            <person name="Fu Q."/>
            <person name="Gibbs R."/>
            <person name="Gross S."/>
            <person name="Gubbala S."/>
            <person name="Hale W."/>
            <person name="Hemphill L."/>
            <person name="Highlander S."/>
            <person name="Hirani K."/>
            <person name="Jackson L."/>
            <person name="Jakkamsetti A."/>
            <person name="Javaid M."/>
            <person name="Jayaseelan J.C."/>
            <person name="Jiang H."/>
            <person name="Joshi V."/>
            <person name="Korchina V."/>
            <person name="Kovar C."/>
            <person name="Lara F."/>
            <person name="Lee S."/>
            <person name="Liu Y."/>
            <person name="Mata R."/>
            <person name="Mathew T."/>
            <person name="Munidasa M."/>
            <person name="Muzny D."/>
            <person name="Nazareth L."/>
            <person name="Ngo R."/>
            <person name="Nguyen L."/>
            <person name="Nguyen N."/>
            <person name="Okwuonu G."/>
            <person name="Ongeri F."/>
            <person name="Palculict T."/>
            <person name="Patil S."/>
            <person name="Petrosino J."/>
            <person name="Pham C."/>
            <person name="Pham P."/>
            <person name="Pu L.-L."/>
            <person name="Qin X."/>
            <person name="Qu J."/>
            <person name="Reid J."/>
            <person name="Ross M."/>
            <person name="Ruth R."/>
            <person name="Saada N."/>
            <person name="San Lucas F."/>
            <person name="Santibanez J."/>
            <person name="Shang Y."/>
            <person name="Simmons D."/>
            <person name="Song X.-Z."/>
            <person name="Tang L.-Y."/>
            <person name="Thornton R."/>
            <person name="Warren J."/>
            <person name="Weissenberger G."/>
            <person name="Wilczek-Boney K."/>
            <person name="Worley K."/>
            <person name="Youmans B."/>
            <person name="Zhang J."/>
            <person name="Zhang L."/>
            <person name="Zhao Z."/>
            <person name="Zhou C."/>
            <person name="Zhu D."/>
            <person name="Zhu Y."/>
        </authorList>
    </citation>
    <scope>NUCLEOTIDE SEQUENCE [LARGE SCALE GENOMIC DNA]</scope>
    <source>
        <strain evidence="2 3">F0333</strain>
    </source>
</reference>
<dbReference type="PATRIC" id="fig|888050.3.peg.183"/>
<gene>
    <name evidence="2" type="ORF">HMPREF9004_0186</name>
</gene>
<dbReference type="InterPro" id="IPR012337">
    <property type="entry name" value="RNaseH-like_sf"/>
</dbReference>
<accession>N6X6N9</accession>
<dbReference type="PROSITE" id="PS50994">
    <property type="entry name" value="INTEGRASE"/>
    <property type="match status" value="1"/>
</dbReference>
<dbReference type="SUPFAM" id="SSF53098">
    <property type="entry name" value="Ribonuclease H-like"/>
    <property type="match status" value="1"/>
</dbReference>
<dbReference type="EMBL" id="AQHZ01000003">
    <property type="protein sequence ID" value="ENO19042.1"/>
    <property type="molecule type" value="Genomic_DNA"/>
</dbReference>
<dbReference type="STRING" id="888050.HMPREF9004_0186"/>
<dbReference type="eggNOG" id="COG2801">
    <property type="taxonomic scope" value="Bacteria"/>
</dbReference>
<dbReference type="GO" id="GO:0015074">
    <property type="term" value="P:DNA integration"/>
    <property type="evidence" value="ECO:0007669"/>
    <property type="project" value="InterPro"/>
</dbReference>
<protein>
    <submittedName>
        <fullName evidence="2">ISMsm7 transposase</fullName>
    </submittedName>
</protein>
<evidence type="ECO:0000313" key="3">
    <source>
        <dbReference type="Proteomes" id="UP000013015"/>
    </source>
</evidence>
<organism evidence="2 3">
    <name type="scientific">Schaalia cardiffensis F0333</name>
    <dbReference type="NCBI Taxonomy" id="888050"/>
    <lineage>
        <taxon>Bacteria</taxon>
        <taxon>Bacillati</taxon>
        <taxon>Actinomycetota</taxon>
        <taxon>Actinomycetes</taxon>
        <taxon>Actinomycetales</taxon>
        <taxon>Actinomycetaceae</taxon>
        <taxon>Schaalia</taxon>
    </lineage>
</organism>
<comment type="caution">
    <text evidence="2">The sequence shown here is derived from an EMBL/GenBank/DDBJ whole genome shotgun (WGS) entry which is preliminary data.</text>
</comment>
<feature type="domain" description="Integrase catalytic" evidence="1">
    <location>
        <begin position="12"/>
        <end position="91"/>
    </location>
</feature>
<dbReference type="PANTHER" id="PTHR46889:SF4">
    <property type="entry name" value="TRANSPOSASE INSO FOR INSERTION SEQUENCE ELEMENT IS911B-RELATED"/>
    <property type="match status" value="1"/>
</dbReference>
<name>N6X6N9_9ACTO</name>
<dbReference type="Pfam" id="PF00665">
    <property type="entry name" value="rve"/>
    <property type="match status" value="1"/>
</dbReference>
<dbReference type="InterPro" id="IPR050900">
    <property type="entry name" value="Transposase_IS3/IS150/IS904"/>
</dbReference>
<dbReference type="Proteomes" id="UP000013015">
    <property type="component" value="Unassembled WGS sequence"/>
</dbReference>
<sequence length="91" mass="10038">MDAHGQIHHEFAACGPNELWLTDITEHQTGEGKLYMCCVKDVFSNRIVGYSIASRMKSRLTVDALNNAVAMRGDVSGCIVHSDRGSQFPIE</sequence>
<evidence type="ECO:0000313" key="2">
    <source>
        <dbReference type="EMBL" id="ENO19042.1"/>
    </source>
</evidence>
<dbReference type="PANTHER" id="PTHR46889">
    <property type="entry name" value="TRANSPOSASE INSF FOR INSERTION SEQUENCE IS3B-RELATED"/>
    <property type="match status" value="1"/>
</dbReference>
<keyword evidence="3" id="KW-1185">Reference proteome</keyword>